<organism evidence="1 2">
    <name type="scientific">Phocaeicola coprocola</name>
    <dbReference type="NCBI Taxonomy" id="310298"/>
    <lineage>
        <taxon>Bacteria</taxon>
        <taxon>Pseudomonadati</taxon>
        <taxon>Bacteroidota</taxon>
        <taxon>Bacteroidia</taxon>
        <taxon>Bacteroidales</taxon>
        <taxon>Bacteroidaceae</taxon>
        <taxon>Phocaeicola</taxon>
    </lineage>
</organism>
<reference evidence="1" key="1">
    <citation type="journal article" date="2021" name="PeerJ">
        <title>Extensive microbial diversity within the chicken gut microbiome revealed by metagenomics and culture.</title>
        <authorList>
            <person name="Gilroy R."/>
            <person name="Ravi A."/>
            <person name="Getino M."/>
            <person name="Pursley I."/>
            <person name="Horton D.L."/>
            <person name="Alikhan N.F."/>
            <person name="Baker D."/>
            <person name="Gharbi K."/>
            <person name="Hall N."/>
            <person name="Watson M."/>
            <person name="Adriaenssens E.M."/>
            <person name="Foster-Nyarko E."/>
            <person name="Jarju S."/>
            <person name="Secka A."/>
            <person name="Antonio M."/>
            <person name="Oren A."/>
            <person name="Chaudhuri R.R."/>
            <person name="La Ragione R."/>
            <person name="Hildebrand F."/>
            <person name="Pallen M.J."/>
        </authorList>
    </citation>
    <scope>NUCLEOTIDE SEQUENCE</scope>
    <source>
        <strain evidence="1">CHK165-8395</strain>
    </source>
</reference>
<protein>
    <submittedName>
        <fullName evidence="1">Uncharacterized protein</fullName>
    </submittedName>
</protein>
<evidence type="ECO:0000313" key="2">
    <source>
        <dbReference type="Proteomes" id="UP000718012"/>
    </source>
</evidence>
<reference evidence="1" key="2">
    <citation type="submission" date="2021-09" db="EMBL/GenBank/DDBJ databases">
        <authorList>
            <person name="Gilroy R."/>
        </authorList>
    </citation>
    <scope>NUCLEOTIDE SEQUENCE</scope>
    <source>
        <strain evidence="1">CHK165-8395</strain>
    </source>
</reference>
<comment type="caution">
    <text evidence="1">The sequence shown here is derived from an EMBL/GenBank/DDBJ whole genome shotgun (WGS) entry which is preliminary data.</text>
</comment>
<dbReference type="AlphaFoldDB" id="A0A921FDM4"/>
<name>A0A921FDM4_9BACT</name>
<accession>A0A921FDM4</accession>
<sequence length="139" mass="15492">MLSKRMYIKPVLESETFVPQNYIAACGDSGKIYKFTCDGGGGQMGDVYTNSGTNLTEGISHYYHACNTKHDAPSEDEFIRGTFIANGGNDQKQHWVWDGIFQGHMEDYPSIPVIIWTDGGTNVHCTENLDITSWETTKS</sequence>
<evidence type="ECO:0000313" key="1">
    <source>
        <dbReference type="EMBL" id="HJF07429.1"/>
    </source>
</evidence>
<dbReference type="Proteomes" id="UP000718012">
    <property type="component" value="Unassembled WGS sequence"/>
</dbReference>
<proteinExistence type="predicted"/>
<dbReference type="EMBL" id="DYXD01000100">
    <property type="protein sequence ID" value="HJF07429.1"/>
    <property type="molecule type" value="Genomic_DNA"/>
</dbReference>
<gene>
    <name evidence="1" type="ORF">K8U81_04445</name>
</gene>